<feature type="region of interest" description="Disordered" evidence="8">
    <location>
        <begin position="3041"/>
        <end position="3063"/>
    </location>
</feature>
<evidence type="ECO:0000313" key="11">
    <source>
        <dbReference type="RefSeq" id="XP_029022704.1"/>
    </source>
</evidence>
<dbReference type="Proteomes" id="UP000515150">
    <property type="component" value="Chromosome 11"/>
</dbReference>
<feature type="compositionally biased region" description="Basic and acidic residues" evidence="8">
    <location>
        <begin position="1719"/>
        <end position="1729"/>
    </location>
</feature>
<evidence type="ECO:0000256" key="2">
    <source>
        <dbReference type="ARBA" id="ARBA00022553"/>
    </source>
</evidence>
<keyword evidence="6" id="KW-0862">Zinc</keyword>
<dbReference type="GO" id="GO:0008270">
    <property type="term" value="F:zinc ion binding"/>
    <property type="evidence" value="ECO:0007669"/>
    <property type="project" value="UniProtKB-KW"/>
</dbReference>
<dbReference type="InterPro" id="IPR057926">
    <property type="entry name" value="QRICH1_dom"/>
</dbReference>
<dbReference type="KEGG" id="bspl:114865608"/>
<protein>
    <submittedName>
        <fullName evidence="11">Uncharacterized protein LOC114865608 isoform X1</fullName>
    </submittedName>
</protein>
<feature type="region of interest" description="Disordered" evidence="8">
    <location>
        <begin position="162"/>
        <end position="224"/>
    </location>
</feature>
<feature type="domain" description="SET" evidence="9">
    <location>
        <begin position="818"/>
        <end position="936"/>
    </location>
</feature>
<keyword evidence="5" id="KW-0863">Zinc-finger</keyword>
<keyword evidence="4" id="KW-0677">Repeat</keyword>
<feature type="domain" description="SET" evidence="9">
    <location>
        <begin position="25"/>
        <end position="145"/>
    </location>
</feature>
<feature type="compositionally biased region" description="Polar residues" evidence="8">
    <location>
        <begin position="2785"/>
        <end position="2800"/>
    </location>
</feature>
<organism evidence="10 11">
    <name type="scientific">Betta splendens</name>
    <name type="common">Siamese fighting fish</name>
    <dbReference type="NCBI Taxonomy" id="158456"/>
    <lineage>
        <taxon>Eukaryota</taxon>
        <taxon>Metazoa</taxon>
        <taxon>Chordata</taxon>
        <taxon>Craniata</taxon>
        <taxon>Vertebrata</taxon>
        <taxon>Euteleostomi</taxon>
        <taxon>Actinopterygii</taxon>
        <taxon>Neopterygii</taxon>
        <taxon>Teleostei</taxon>
        <taxon>Neoteleostei</taxon>
        <taxon>Acanthomorphata</taxon>
        <taxon>Anabantaria</taxon>
        <taxon>Anabantiformes</taxon>
        <taxon>Anabantoidei</taxon>
        <taxon>Osphronemidae</taxon>
        <taxon>Betta</taxon>
    </lineage>
</organism>
<feature type="compositionally biased region" description="Basic and acidic residues" evidence="8">
    <location>
        <begin position="2709"/>
        <end position="2732"/>
    </location>
</feature>
<dbReference type="SMART" id="SM00746">
    <property type="entry name" value="TRASH"/>
    <property type="match status" value="12"/>
</dbReference>
<keyword evidence="3" id="KW-0479">Metal-binding</keyword>
<evidence type="ECO:0000256" key="7">
    <source>
        <dbReference type="ARBA" id="ARBA00022843"/>
    </source>
</evidence>
<feature type="compositionally biased region" description="Acidic residues" evidence="8">
    <location>
        <begin position="978"/>
        <end position="989"/>
    </location>
</feature>
<evidence type="ECO:0000256" key="6">
    <source>
        <dbReference type="ARBA" id="ARBA00022833"/>
    </source>
</evidence>
<name>A0A6P7NYZ8_BETSP</name>
<dbReference type="InterPro" id="IPR051284">
    <property type="entry name" value="ZnF_MYMT-QRICH1"/>
</dbReference>
<dbReference type="InterPro" id="IPR046341">
    <property type="entry name" value="SET_dom_sf"/>
</dbReference>
<dbReference type="InParanoid" id="A0A6P7NYZ8"/>
<feature type="compositionally biased region" description="Polar residues" evidence="8">
    <location>
        <begin position="2753"/>
        <end position="2767"/>
    </location>
</feature>
<evidence type="ECO:0000256" key="5">
    <source>
        <dbReference type="ARBA" id="ARBA00022771"/>
    </source>
</evidence>
<evidence type="ECO:0000313" key="10">
    <source>
        <dbReference type="Proteomes" id="UP000515150"/>
    </source>
</evidence>
<dbReference type="InterPro" id="IPR001214">
    <property type="entry name" value="SET_dom"/>
</dbReference>
<accession>A0A6P7NYZ8</accession>
<dbReference type="PANTHER" id="PTHR45736:SF5">
    <property type="entry name" value="ZINC FINGER MYM-TYPE PROTEIN 4"/>
    <property type="match status" value="1"/>
</dbReference>
<feature type="region of interest" description="Disordered" evidence="8">
    <location>
        <begin position="1575"/>
        <end position="1744"/>
    </location>
</feature>
<dbReference type="Gene3D" id="2.170.270.10">
    <property type="entry name" value="SET domain"/>
    <property type="match status" value="2"/>
</dbReference>
<dbReference type="InterPro" id="IPR011017">
    <property type="entry name" value="TRASH_dom"/>
</dbReference>
<feature type="region of interest" description="Disordered" evidence="8">
    <location>
        <begin position="2698"/>
        <end position="2800"/>
    </location>
</feature>
<feature type="compositionally biased region" description="Acidic residues" evidence="8">
    <location>
        <begin position="1680"/>
        <end position="1701"/>
    </location>
</feature>
<feature type="compositionally biased region" description="Basic residues" evidence="8">
    <location>
        <begin position="1625"/>
        <end position="1634"/>
    </location>
</feature>
<gene>
    <name evidence="11" type="primary">LOC114865608</name>
</gene>
<feature type="compositionally biased region" description="Basic and acidic residues" evidence="8">
    <location>
        <begin position="1702"/>
        <end position="1711"/>
    </location>
</feature>
<feature type="compositionally biased region" description="Polar residues" evidence="8">
    <location>
        <begin position="1602"/>
        <end position="1623"/>
    </location>
</feature>
<evidence type="ECO:0000256" key="1">
    <source>
        <dbReference type="ARBA" id="ARBA00022499"/>
    </source>
</evidence>
<dbReference type="RefSeq" id="XP_029022704.1">
    <property type="nucleotide sequence ID" value="XM_029166871.3"/>
</dbReference>
<keyword evidence="7" id="KW-0832">Ubl conjugation</keyword>
<keyword evidence="2" id="KW-0597">Phosphoprotein</keyword>
<dbReference type="SUPFAM" id="SSF57716">
    <property type="entry name" value="Glucocorticoid receptor-like (DNA-binding domain)"/>
    <property type="match status" value="2"/>
</dbReference>
<feature type="compositionally biased region" description="Basic and acidic residues" evidence="8">
    <location>
        <begin position="1656"/>
        <end position="1674"/>
    </location>
</feature>
<evidence type="ECO:0000256" key="4">
    <source>
        <dbReference type="ARBA" id="ARBA00022737"/>
    </source>
</evidence>
<reference evidence="11" key="1">
    <citation type="submission" date="2025-08" db="UniProtKB">
        <authorList>
            <consortium name="RefSeq"/>
        </authorList>
    </citation>
    <scope>IDENTIFICATION</scope>
</reference>
<proteinExistence type="predicted"/>
<keyword evidence="1" id="KW-1017">Isopeptide bond</keyword>
<feature type="region of interest" description="Disordered" evidence="8">
    <location>
        <begin position="958"/>
        <end position="1028"/>
    </location>
</feature>
<dbReference type="Pfam" id="PF12012">
    <property type="entry name" value="DUF3504"/>
    <property type="match status" value="1"/>
</dbReference>
<feature type="compositionally biased region" description="Acidic residues" evidence="8">
    <location>
        <begin position="1645"/>
        <end position="1655"/>
    </location>
</feature>
<dbReference type="InterPro" id="IPR010507">
    <property type="entry name" value="Znf_MYM"/>
</dbReference>
<dbReference type="Pfam" id="PF24900">
    <property type="entry name" value="TRASH_ZMYM4"/>
    <property type="match status" value="2"/>
</dbReference>
<dbReference type="PROSITE" id="PS50280">
    <property type="entry name" value="SET"/>
    <property type="match status" value="2"/>
</dbReference>
<dbReference type="InterPro" id="IPR021893">
    <property type="entry name" value="ZMYM2-like_C"/>
</dbReference>
<evidence type="ECO:0000256" key="3">
    <source>
        <dbReference type="ARBA" id="ARBA00022723"/>
    </source>
</evidence>
<evidence type="ECO:0000256" key="8">
    <source>
        <dbReference type="SAM" id="MobiDB-lite"/>
    </source>
</evidence>
<dbReference type="GeneID" id="114865608"/>
<dbReference type="SUPFAM" id="SSF82199">
    <property type="entry name" value="SET domain"/>
    <property type="match status" value="2"/>
</dbReference>
<dbReference type="Pfam" id="PF00856">
    <property type="entry name" value="SET"/>
    <property type="match status" value="2"/>
</dbReference>
<feature type="compositionally biased region" description="Low complexity" evidence="8">
    <location>
        <begin position="2698"/>
        <end position="2708"/>
    </location>
</feature>
<evidence type="ECO:0000259" key="9">
    <source>
        <dbReference type="PROSITE" id="PS50280"/>
    </source>
</evidence>
<dbReference type="Pfam" id="PF25561">
    <property type="entry name" value="QRICH1"/>
    <property type="match status" value="1"/>
</dbReference>
<feature type="region of interest" description="Disordered" evidence="8">
    <location>
        <begin position="2267"/>
        <end position="2307"/>
    </location>
</feature>
<dbReference type="OrthoDB" id="5376140at2759"/>
<dbReference type="PANTHER" id="PTHR45736">
    <property type="entry name" value="ZINC FINGER MYM-TYPE PROTEIN"/>
    <property type="match status" value="1"/>
</dbReference>
<feature type="compositionally biased region" description="Polar residues" evidence="8">
    <location>
        <begin position="1004"/>
        <end position="1020"/>
    </location>
</feature>
<dbReference type="Pfam" id="PF06467">
    <property type="entry name" value="zf-FCS"/>
    <property type="match status" value="2"/>
</dbReference>
<keyword evidence="10" id="KW-1185">Reference proteome</keyword>
<feature type="region of interest" description="Disordered" evidence="8">
    <location>
        <begin position="2823"/>
        <end position="2845"/>
    </location>
</feature>
<dbReference type="SMART" id="SM00317">
    <property type="entry name" value="SET"/>
    <property type="match status" value="2"/>
</dbReference>
<sequence length="3153" mass="352309">MEMQKKQQTPEQDALEHIVSCRDKPFLEERLIDSFKGRGVFTQQAIEPSTFVVEYRGKISHLKTRKSRRKHEDTLNNYLYEFSWKGTHWCIDASKEDKTLGRIVNDDHINPNCEMKKLELEGTPHLCLFALREISLGEEITFNYGTSSYPWRSRLVAASCSDEEELGDPKSKRVSDGNYEPEQAASSSDEHGSDGDYKPEEAASSSDVHDSDNDSDNKDTEKPIAVHQSRRNYCYVCGKGMSKISRHLVRHADEEPDIAKVLALPKNSKERKMLLNDLRNRGDYKHNQKVLKTNCGVLKAKRQRRTQTVNGETHTHCQYCKGFISRRLMSNHFSRCPNITANKANILHESDVAESSLSKTPLSDMQKIILSLPSDETSFMVKHDAVLILLTQSLSDKYDGCQEKHEDIKQTLRQMGKFLLALHGRSIFSFKDALKPQNFSKIVETVKSIAGFNEKKGRYKKTGVAITLGQTLKDIANVVVSKAEAEADADEEMVRDTKTFIKLCEEEWKNLSFDKKENLLSPPKVNRPSTIPFTQDVQALYKCLETTSASAIDTVKKYESPQVYTALCRVIVAQVFILNKGACEVSKMTLESFQKREDAAQVLSKHFVQINMPSKTGRNVPVLLTSKLVDALNLLLSKRMTCGVHKDNGFVFAKPDGSPSSFLSGRPCIKMFINLCHAKNPEYLFLAKFQKRITRVFQILNLESDELEHLAKLLGRDICTEKSYYRQPEAAVELAKIAQLLLAMEEGSLERFKGNFLNDIEIADQLEPDEKASSKSDDGAENERCGLFPQWQDVDYPHCELTPEQDALKHIEACKDKPFLEGLFIDHFKGRGVFTHESIEPSTFVLEYRGNVSSQTTQENNDGDTLNNYLFNFSFNGSNWCIDASTDDGTLGRLVNDEHKSPNCEMRKVTHEGKPHLCLFALKKIFAGEEITYNYGDSAYPWRSAESSKKHDVRITAATSPGKEGIDNYSSAESCCDGPDDDPGSDDDCTSNNQSNLKDDSIVAKSQVSGEQSVDDSSVQLEPEGHPFENHSYTRRNYCYVCGKAMSKLSRHLFTHKKEDAEIAAVFALPRCSKERKIQLGKLRSRGNWKHNQEVLKAQHGELKISKRSNATADGKTLTPCLFCKVIYSRLEMWRHLKKCPLRVLSSPSTSNRVLNWVSATVIDSQELSPTVKEMAKTLKGDVTGSVVLTDSYLLHLAEYLCNNIRIKTSTFQYIKSRLRQMGRLLLLLRMKSVRSFEDAMKPQNFSKVVEAVGELTGSSADSESFDQLRAPTLVKSLKLMGNIKYVRALKEDAGEETVREAEAFMALCEKEWKPLPPPEIKIHNAKTKPFIHDVQLLYQLVEKTADSGVQSLTLYETPQVYNALSRVTLAQVSVLNKNLMDISTVTLKSFNQQQDSELRADAAGSSSPLEQILCKRFVKIQLKSRRGKKVPVTLTPKMLSAITLLVKKREACGVHKSNSFLFARPGATASSFYRGQTCIATLVSWSGAKSLSHLKSRFFRKHLARIFQILSLSKDELGQLSNLLGCDICTDTDYYQKPEAAVDIAKILQLISSMEKGTIEEFTGKSLDELELEDELQPEMEQSGPESSDSEDDAAEAESSLQSSNITSKTSISQNEATTSKGLSVRKRGQGRKSKQESGSESSELGDENDDEGNTEDKPVKPPEEAACSKDDATNVWFSDDDEDMNVDFDIDIDTDDDVRNEEHDGDDLSKPVITDMGETKNQTRDTSEGLEDGGSSAEHCPDLAEVMDTDPEDLMDEEDETGVDQTDWMDEKNSKSPEVLNTVLEKNKSSAAVSEMKEVKILIPKLQIENVADPIHVSQLSSLFRKWPVKDQVVLHNNRTRKASTSKDTKKKPDNVKDLEMSCSHCKSSMTKGQTAFQKKGFTDVFCSKNCLFEMFPMNKPATKTCHYCLKAVTQMLELVMAVVDTKGTIKDFCSVLCLTSFKSSTVSTLKAQPLCSMCSKACTITHELNINETVHKFCSSSCLEGFRQNCIAVCTNCNSPCLKEVKLKLGDDAKSMCSQRCVREFKENIQTPHPCSRCLTPAPMSSMTVYKSSEDTVELACARPCVTSDQQSHPAVFSKTCYNCFEIISRPQNVILAPVDESGAMRELCSETCLASVKFKRNTAPKALTPRPVGPRSECRMCVRYGHCKFKVTLEGTAYNLCSDSCLVNYYKVNNLPLLTCDLCSSFNFEKRLVLNLENGSKNICSEKCLVKFKEKVQTPQLCWTCQTLHQMSDMVEKEDEKGCLNFFCSYRCMMVYKAPRLTEPEESKPAPQDDDVKEVKPPLPRLDCSKVKEEPDDDDYKQDVLPSLPTQGIKDEPTVAKIGSVLSLKGEPAPEAPTLPHMDAPALCSSCKKVLVNGETVYQKKSQSEIFCSTSCLFRFYQMTKMKTCHFCLQVITQPQDVVQVQLDGDGTVKDFCSRACLSSFNYKTFVSTKVPLVAVGSHSMCSICGRYCISKHEVLQQDIVHKMCSDPCFRRFSNLRKVTVCTNCQSQSSTCLKLTLEDGNKALCPECVAQFKQTQQPCSVCHSSKPVAQMFESRTSDNTVQLFCSSSCVAASKAQSASAAAESSPVITGVVSLAAALAERLRSSSSAQQGSVPDVQTKVVGHACVQTAPREVKNKSTLCTPLVHNKGVCCTTQSVDTEAQTETFTPTVVVLPFPVPVYVPLPMNMYSQYTPQPVGLPLPLPVPVFLPVAPSGSEPTTTTEEIKPEPEQSKRNGGDDGQKDQQKDAQTQTDQPSCGHGVTKETLDTSIIQEVSSSNTSLRSHDGAHAHKNPLGSDLPSASQPELHPQSSQSPAVCLGLKEVHNQKKAPKVQLLSEAAEEDAAPKGVSTSSSRKHQKHHRLKCHRGIDAWKRWVQWRRSQSAGRRRSNAVTLKENILDCSASELNDGLCCFISEVKRPDGEQYSTSSLFYLCLAIQQHLFQNGRTENIFSDLIYNQFSTKFTEILKRFQPAVRAGGSIQSRVEEEFLWECKQLGAYSPIILLNTLLFFCSKYFGFSTVEQHRQLSFAHVMRCSRTGKDNTKVTFLLFKAPGTENQAESDADGVPAKKRKKNEAEGKKLKMMENPENPLRCPVKLYEFYLSKCSESVRQRSDMFYLHPDCSCVPSSPLWFSSAPLDGRVMEAMLVRTLSVREVQCRQRRALGQTSGY</sequence>
<feature type="compositionally biased region" description="Basic and acidic residues" evidence="8">
    <location>
        <begin position="188"/>
        <end position="224"/>
    </location>
</feature>